<evidence type="ECO:0000313" key="3">
    <source>
        <dbReference type="Proteomes" id="UP000018296"/>
    </source>
</evidence>
<protein>
    <submittedName>
        <fullName evidence="2">Carbohydrate esterase</fullName>
    </submittedName>
</protein>
<dbReference type="PANTHER" id="PTHR10587:SF125">
    <property type="entry name" value="POLYSACCHARIDE DEACETYLASE YHEN-RELATED"/>
    <property type="match status" value="1"/>
</dbReference>
<dbReference type="PROSITE" id="PS51677">
    <property type="entry name" value="NODB"/>
    <property type="match status" value="1"/>
</dbReference>
<dbReference type="GO" id="GO:0016810">
    <property type="term" value="F:hydrolase activity, acting on carbon-nitrogen (but not peptide) bonds"/>
    <property type="evidence" value="ECO:0007669"/>
    <property type="project" value="InterPro"/>
</dbReference>
<dbReference type="GO" id="GO:0005975">
    <property type="term" value="P:carbohydrate metabolic process"/>
    <property type="evidence" value="ECO:0007669"/>
    <property type="project" value="InterPro"/>
</dbReference>
<dbReference type="InterPro" id="IPR011330">
    <property type="entry name" value="Glyco_hydro/deAcase_b/a-brl"/>
</dbReference>
<accession>V6IYZ3</accession>
<dbReference type="RefSeq" id="WP_023509795.1">
    <property type="nucleotide sequence ID" value="NZ_AWTC01000006.1"/>
</dbReference>
<dbReference type="EMBL" id="AWTC01000006">
    <property type="protein sequence ID" value="EST12021.1"/>
    <property type="molecule type" value="Genomic_DNA"/>
</dbReference>
<sequence length="264" mass="30853">MHFNVPKNKTIGKYVVLFMVFVNFVIGQSSGNCLGKTQNQYVTSGYIPAPVHKLMVSNNSEKIVYLTFDDGPSSSSDKLMDLLDKYHAKATFFLLQSNILKHPKEVERMNLEGFSLGLHGVTHDHRKLYRSKQTVVREMSEDQKTLMNIVKIKTPFIRTPYGSYPFMKNNYRQAINEKGFIMWDWNVDSHDWKYRNWRFNQVTINQIKKLNATNQIPVILLHDRFSTVQNIEPLLKYLELNHYKMNGIDATLHPLQFPVEFGKF</sequence>
<feature type="domain" description="NodB homology" evidence="1">
    <location>
        <begin position="62"/>
        <end position="251"/>
    </location>
</feature>
<dbReference type="PATRIC" id="fig|1395513.3.peg.1548"/>
<proteinExistence type="predicted"/>
<dbReference type="eggNOG" id="COG0726">
    <property type="taxonomic scope" value="Bacteria"/>
</dbReference>
<dbReference type="PANTHER" id="PTHR10587">
    <property type="entry name" value="GLYCOSYL TRANSFERASE-RELATED"/>
    <property type="match status" value="1"/>
</dbReference>
<comment type="caution">
    <text evidence="2">The sequence shown here is derived from an EMBL/GenBank/DDBJ whole genome shotgun (WGS) entry which is preliminary data.</text>
</comment>
<dbReference type="STRING" id="1395513.P343_07610"/>
<dbReference type="SUPFAM" id="SSF88713">
    <property type="entry name" value="Glycoside hydrolase/deacetylase"/>
    <property type="match status" value="1"/>
</dbReference>
<reference evidence="2 3" key="1">
    <citation type="journal article" date="2013" name="Genome Announc.">
        <title>Genome Sequence of Sporolactobacillus laevolacticus DSM442, an Efficient Polymer-Grade D-Lactate Producer from Agricultural Waste Cottonseed as a Nitrogen Source.</title>
        <authorList>
            <person name="Wang H."/>
            <person name="Wang L."/>
            <person name="Ju J."/>
            <person name="Yu B."/>
            <person name="Ma Y."/>
        </authorList>
    </citation>
    <scope>NUCLEOTIDE SEQUENCE [LARGE SCALE GENOMIC DNA]</scope>
    <source>
        <strain evidence="2 3">DSM 442</strain>
    </source>
</reference>
<dbReference type="Proteomes" id="UP000018296">
    <property type="component" value="Unassembled WGS sequence"/>
</dbReference>
<evidence type="ECO:0000259" key="1">
    <source>
        <dbReference type="PROSITE" id="PS51677"/>
    </source>
</evidence>
<evidence type="ECO:0000313" key="2">
    <source>
        <dbReference type="EMBL" id="EST12021.1"/>
    </source>
</evidence>
<dbReference type="OrthoDB" id="258610at2"/>
<dbReference type="Gene3D" id="3.20.20.370">
    <property type="entry name" value="Glycoside hydrolase/deacetylase"/>
    <property type="match status" value="1"/>
</dbReference>
<dbReference type="AlphaFoldDB" id="V6IYZ3"/>
<organism evidence="2 3">
    <name type="scientific">Sporolactobacillus laevolacticus DSM 442</name>
    <dbReference type="NCBI Taxonomy" id="1395513"/>
    <lineage>
        <taxon>Bacteria</taxon>
        <taxon>Bacillati</taxon>
        <taxon>Bacillota</taxon>
        <taxon>Bacilli</taxon>
        <taxon>Bacillales</taxon>
        <taxon>Sporolactobacillaceae</taxon>
        <taxon>Sporolactobacillus</taxon>
    </lineage>
</organism>
<dbReference type="InterPro" id="IPR002509">
    <property type="entry name" value="NODB_dom"/>
</dbReference>
<dbReference type="Pfam" id="PF01522">
    <property type="entry name" value="Polysacc_deac_1"/>
    <property type="match status" value="1"/>
</dbReference>
<name>V6IYZ3_9BACL</name>
<dbReference type="InterPro" id="IPR050248">
    <property type="entry name" value="Polysacc_deacetylase_ArnD"/>
</dbReference>
<keyword evidence="3" id="KW-1185">Reference proteome</keyword>
<gene>
    <name evidence="2" type="ORF">P343_07610</name>
</gene>